<organism evidence="1 2">
    <name type="scientific">Scytonema millei VB511283</name>
    <dbReference type="NCBI Taxonomy" id="1245923"/>
    <lineage>
        <taxon>Bacteria</taxon>
        <taxon>Bacillati</taxon>
        <taxon>Cyanobacteriota</taxon>
        <taxon>Cyanophyceae</taxon>
        <taxon>Nostocales</taxon>
        <taxon>Scytonemataceae</taxon>
        <taxon>Scytonema</taxon>
    </lineage>
</organism>
<dbReference type="OrthoDB" id="5344363at2"/>
<dbReference type="Gene3D" id="2.30.30.400">
    <property type="entry name" value="Rof-like"/>
    <property type="match status" value="1"/>
</dbReference>
<dbReference type="InterPro" id="IPR023534">
    <property type="entry name" value="Rof/RNase_P-like"/>
</dbReference>
<keyword evidence="2" id="KW-1185">Reference proteome</keyword>
<name>A0A9X5I656_9CYAN</name>
<dbReference type="InterPro" id="IPR038626">
    <property type="entry name" value="Rof-like_sf"/>
</dbReference>
<dbReference type="EMBL" id="JTJC03000004">
    <property type="protein sequence ID" value="NHC36152.1"/>
    <property type="molecule type" value="Genomic_DNA"/>
</dbReference>
<evidence type="ECO:0000313" key="1">
    <source>
        <dbReference type="EMBL" id="NHC36152.1"/>
    </source>
</evidence>
<gene>
    <name evidence="1" type="ORF">QH73_0016115</name>
</gene>
<dbReference type="AlphaFoldDB" id="A0A9X5I656"/>
<protein>
    <recommendedName>
        <fullName evidence="3">Rho-binding antiterminator</fullName>
    </recommendedName>
</protein>
<dbReference type="RefSeq" id="WP_039717148.1">
    <property type="nucleotide sequence ID" value="NZ_JTJC03000004.1"/>
</dbReference>
<proteinExistence type="predicted"/>
<accession>A0A9X5I656</accession>
<evidence type="ECO:0008006" key="3">
    <source>
        <dbReference type="Google" id="ProtNLM"/>
    </source>
</evidence>
<sequence>MDKYILVDCGFHDELEALATLRQSCRIVYRHAAGKLVEIQGLIVDVYAANQADFLKMNDGTEIRLDKIVSVNDKQISFCTD</sequence>
<dbReference type="Proteomes" id="UP000031532">
    <property type="component" value="Unassembled WGS sequence"/>
</dbReference>
<evidence type="ECO:0000313" key="2">
    <source>
        <dbReference type="Proteomes" id="UP000031532"/>
    </source>
</evidence>
<dbReference type="SUPFAM" id="SSF101744">
    <property type="entry name" value="Rof/RNase P subunit-like"/>
    <property type="match status" value="1"/>
</dbReference>
<reference evidence="1 2" key="1">
    <citation type="journal article" date="2015" name="Genome Announc.">
        <title>Draft Genome Sequence of the Terrestrial Cyanobacterium Scytonema millei VB511283, Isolated from Eastern India.</title>
        <authorList>
            <person name="Sen D."/>
            <person name="Chandrababunaidu M.M."/>
            <person name="Singh D."/>
            <person name="Sanghi N."/>
            <person name="Ghorai A."/>
            <person name="Mishra G.P."/>
            <person name="Madduluri M."/>
            <person name="Adhikary S.P."/>
            <person name="Tripathy S."/>
        </authorList>
    </citation>
    <scope>NUCLEOTIDE SEQUENCE [LARGE SCALE GENOMIC DNA]</scope>
    <source>
        <strain evidence="1 2">VB511283</strain>
    </source>
</reference>
<comment type="caution">
    <text evidence="1">The sequence shown here is derived from an EMBL/GenBank/DDBJ whole genome shotgun (WGS) entry which is preliminary data.</text>
</comment>